<evidence type="ECO:0000256" key="6">
    <source>
        <dbReference type="SAM" id="Phobius"/>
    </source>
</evidence>
<feature type="domain" description="Preflagellin peptidase C-terminal" evidence="8">
    <location>
        <begin position="292"/>
        <end position="323"/>
    </location>
</feature>
<name>A0A1I4H7C1_9EURY</name>
<evidence type="ECO:0000256" key="1">
    <source>
        <dbReference type="ARBA" id="ARBA00004651"/>
    </source>
</evidence>
<dbReference type="Proteomes" id="UP000199607">
    <property type="component" value="Unassembled WGS sequence"/>
</dbReference>
<feature type="transmembrane region" description="Helical" evidence="6">
    <location>
        <begin position="123"/>
        <end position="144"/>
    </location>
</feature>
<accession>A0A1I4H7C1</accession>
<evidence type="ECO:0000256" key="3">
    <source>
        <dbReference type="ARBA" id="ARBA00022692"/>
    </source>
</evidence>
<keyword evidence="9" id="KW-0969">Cilium</keyword>
<organism evidence="9 10">
    <name type="scientific">Halogranum rubrum</name>
    <dbReference type="NCBI Taxonomy" id="553466"/>
    <lineage>
        <taxon>Archaea</taxon>
        <taxon>Methanobacteriati</taxon>
        <taxon>Methanobacteriota</taxon>
        <taxon>Stenosarchaea group</taxon>
        <taxon>Halobacteria</taxon>
        <taxon>Halobacteriales</taxon>
        <taxon>Haloferacaceae</taxon>
    </lineage>
</organism>
<proteinExistence type="predicted"/>
<evidence type="ECO:0000259" key="8">
    <source>
        <dbReference type="Pfam" id="PF06847"/>
    </source>
</evidence>
<evidence type="ECO:0000313" key="10">
    <source>
        <dbReference type="Proteomes" id="UP000199607"/>
    </source>
</evidence>
<feature type="transmembrane region" description="Helical" evidence="6">
    <location>
        <begin position="95"/>
        <end position="111"/>
    </location>
</feature>
<dbReference type="PANTHER" id="PTHR36506">
    <property type="entry name" value="PREFLAGELLIN PEPTIDASE"/>
    <property type="match status" value="1"/>
</dbReference>
<dbReference type="AlphaFoldDB" id="A0A1I4H7C1"/>
<evidence type="ECO:0000256" key="4">
    <source>
        <dbReference type="ARBA" id="ARBA00022989"/>
    </source>
</evidence>
<dbReference type="GO" id="GO:0005886">
    <property type="term" value="C:plasma membrane"/>
    <property type="evidence" value="ECO:0007669"/>
    <property type="project" value="UniProtKB-SubCell"/>
</dbReference>
<protein>
    <submittedName>
        <fullName evidence="9">Preflagellin peptidase FlaK</fullName>
    </submittedName>
</protein>
<keyword evidence="9" id="KW-0282">Flagellum</keyword>
<keyword evidence="4 6" id="KW-1133">Transmembrane helix</keyword>
<dbReference type="Gene3D" id="1.20.120.1220">
    <property type="match status" value="1"/>
</dbReference>
<feature type="transmembrane region" description="Helical" evidence="6">
    <location>
        <begin position="306"/>
        <end position="331"/>
    </location>
</feature>
<feature type="transmembrane region" description="Helical" evidence="6">
    <location>
        <begin position="33"/>
        <end position="52"/>
    </location>
</feature>
<evidence type="ECO:0000256" key="5">
    <source>
        <dbReference type="ARBA" id="ARBA00023136"/>
    </source>
</evidence>
<dbReference type="Pfam" id="PF06847">
    <property type="entry name" value="Arc_PepC_II"/>
    <property type="match status" value="1"/>
</dbReference>
<keyword evidence="9" id="KW-0966">Cell projection</keyword>
<gene>
    <name evidence="9" type="ORF">SAMN04487950_3557</name>
</gene>
<keyword evidence="2" id="KW-1003">Cell membrane</keyword>
<evidence type="ECO:0000259" key="7">
    <source>
        <dbReference type="Pfam" id="PF01478"/>
    </source>
</evidence>
<feature type="transmembrane region" description="Helical" evidence="6">
    <location>
        <begin position="64"/>
        <end position="83"/>
    </location>
</feature>
<evidence type="ECO:0000313" key="9">
    <source>
        <dbReference type="EMBL" id="SFL38189.1"/>
    </source>
</evidence>
<dbReference type="PANTHER" id="PTHR36506:SF1">
    <property type="entry name" value="PREFLAGELLIN PEPTIDASE"/>
    <property type="match status" value="1"/>
</dbReference>
<dbReference type="InterPro" id="IPR052218">
    <property type="entry name" value="Preflagellin_Peptidase"/>
</dbReference>
<dbReference type="EMBL" id="FOTC01000005">
    <property type="protein sequence ID" value="SFL38189.1"/>
    <property type="molecule type" value="Genomic_DNA"/>
</dbReference>
<dbReference type="InterPro" id="IPR000045">
    <property type="entry name" value="Prepilin_IV_endopep_pep"/>
</dbReference>
<dbReference type="GO" id="GO:0004190">
    <property type="term" value="F:aspartic-type endopeptidase activity"/>
    <property type="evidence" value="ECO:0007669"/>
    <property type="project" value="InterPro"/>
</dbReference>
<sequence>MLGSLSDLLRLLVVPVFAWAAYRDIQTRRLPNALWYPLVALGAVLLLWDVVARWPLTGFDGRLFLVRVAFSLGFVVPLSYAFWWLGGFGGADAKALMALAVVFPTFPAYTLGDLRLPLVEPLLGVFSMTILTNTVVLALAYPLVLLVRNLVAGDVAPVMFLGRQTAIENLRTEHGRLLETPNGFTRSGLDLDALRMYLRWRGSTLADLRARPVDHRNPTSVGQTFDPTDGAVHDGPATDGGVAVERAAVDGDDADDGDGVDDPWAAARFLDDIDGTAYGTSPESLRAGLELVAERDQVWISPGLPFVVPMFAGLVVALTVGDLLFASLSLFGL</sequence>
<dbReference type="InterPro" id="IPR009655">
    <property type="entry name" value="Preflagellin_peptidase_C"/>
</dbReference>
<keyword evidence="3 6" id="KW-0812">Transmembrane</keyword>
<keyword evidence="10" id="KW-1185">Reference proteome</keyword>
<feature type="domain" description="Prepilin type IV endopeptidase peptidase" evidence="7">
    <location>
        <begin position="12"/>
        <end position="141"/>
    </location>
</feature>
<dbReference type="STRING" id="553466.SAMN04487950_3557"/>
<dbReference type="Pfam" id="PF01478">
    <property type="entry name" value="Peptidase_A24"/>
    <property type="match status" value="1"/>
</dbReference>
<evidence type="ECO:0000256" key="2">
    <source>
        <dbReference type="ARBA" id="ARBA00022475"/>
    </source>
</evidence>
<dbReference type="RefSeq" id="WP_089871030.1">
    <property type="nucleotide sequence ID" value="NZ_FOTC01000005.1"/>
</dbReference>
<keyword evidence="5 6" id="KW-0472">Membrane</keyword>
<comment type="subcellular location">
    <subcellularLocation>
        <location evidence="1">Cell membrane</location>
        <topology evidence="1">Multi-pass membrane protein</topology>
    </subcellularLocation>
</comment>
<reference evidence="10" key="1">
    <citation type="submission" date="2016-10" db="EMBL/GenBank/DDBJ databases">
        <authorList>
            <person name="Varghese N."/>
            <person name="Submissions S."/>
        </authorList>
    </citation>
    <scope>NUCLEOTIDE SEQUENCE [LARGE SCALE GENOMIC DNA]</scope>
    <source>
        <strain evidence="10">CGMCC 1.7738</strain>
    </source>
</reference>